<dbReference type="AlphaFoldDB" id="S7T5K3"/>
<dbReference type="Pfam" id="PF19991">
    <property type="entry name" value="HMA_2"/>
    <property type="match status" value="1"/>
</dbReference>
<protein>
    <submittedName>
        <fullName evidence="1">Uncharacterized protein</fullName>
    </submittedName>
</protein>
<evidence type="ECO:0000313" key="1">
    <source>
        <dbReference type="EMBL" id="EPR32292.1"/>
    </source>
</evidence>
<sequence length="144" mass="15485">MTRTRLHTLPGRIRLRHPALRDQARAEDARARLAAVPHVSQVSASPRTGSLLVRHAPGKDVKLLAALDKLMAELDAAPGCAAVGGKGAKRPVWPRYAKFGMMASLSTSLLLAALGRERAHIVTGLVFAACLSGHLTHHRKRLTL</sequence>
<dbReference type="RefSeq" id="WP_020887341.1">
    <property type="nucleotide sequence ID" value="NZ_ATHI01000027.1"/>
</dbReference>
<proteinExistence type="predicted"/>
<name>S7T5K3_9BACT</name>
<dbReference type="eggNOG" id="ENOG5032T53">
    <property type="taxonomic scope" value="Bacteria"/>
</dbReference>
<dbReference type="Proteomes" id="UP000014975">
    <property type="component" value="Unassembled WGS sequence"/>
</dbReference>
<dbReference type="EMBL" id="ATHI01000027">
    <property type="protein sequence ID" value="EPR32292.1"/>
    <property type="molecule type" value="Genomic_DNA"/>
</dbReference>
<dbReference type="STRING" id="1121439.dsat_0644"/>
<dbReference type="PATRIC" id="fig|1121439.3.peg.2001"/>
<gene>
    <name evidence="1" type="ORF">dsat_0644</name>
</gene>
<accession>S7T5K3</accession>
<comment type="caution">
    <text evidence="1">The sequence shown here is derived from an EMBL/GenBank/DDBJ whole genome shotgun (WGS) entry which is preliminary data.</text>
</comment>
<keyword evidence="2" id="KW-1185">Reference proteome</keyword>
<reference evidence="1 2" key="1">
    <citation type="journal article" date="2013" name="Genome Announc.">
        <title>Draft genome sequences for three mercury-methylating, sulfate-reducing bacteria.</title>
        <authorList>
            <person name="Brown S.D."/>
            <person name="Hurt R.A.Jr."/>
            <person name="Gilmour C.C."/>
            <person name="Elias D.A."/>
        </authorList>
    </citation>
    <scope>NUCLEOTIDE SEQUENCE [LARGE SCALE GENOMIC DNA]</scope>
    <source>
        <strain evidence="1 2">DSM 16529</strain>
    </source>
</reference>
<evidence type="ECO:0000313" key="2">
    <source>
        <dbReference type="Proteomes" id="UP000014975"/>
    </source>
</evidence>
<organism evidence="1 2">
    <name type="scientific">Alkalidesulfovibrio alkalitolerans DSM 16529</name>
    <dbReference type="NCBI Taxonomy" id="1121439"/>
    <lineage>
        <taxon>Bacteria</taxon>
        <taxon>Pseudomonadati</taxon>
        <taxon>Thermodesulfobacteriota</taxon>
        <taxon>Desulfovibrionia</taxon>
        <taxon>Desulfovibrionales</taxon>
        <taxon>Desulfovibrionaceae</taxon>
        <taxon>Alkalidesulfovibrio</taxon>
    </lineage>
</organism>